<evidence type="ECO:0000313" key="6">
    <source>
        <dbReference type="EMBL" id="MQW05233.1"/>
    </source>
</evidence>
<dbReference type="GO" id="GO:0000976">
    <property type="term" value="F:transcription cis-regulatory region binding"/>
    <property type="evidence" value="ECO:0007669"/>
    <property type="project" value="TreeGrafter"/>
</dbReference>
<dbReference type="InterPro" id="IPR036388">
    <property type="entry name" value="WH-like_DNA-bd_sf"/>
</dbReference>
<dbReference type="GO" id="GO:0032993">
    <property type="term" value="C:protein-DNA complex"/>
    <property type="evidence" value="ECO:0007669"/>
    <property type="project" value="TreeGrafter"/>
</dbReference>
<dbReference type="PROSITE" id="PS50110">
    <property type="entry name" value="RESPONSE_REGULATORY"/>
    <property type="match status" value="1"/>
</dbReference>
<dbReference type="SMART" id="SM00862">
    <property type="entry name" value="Trans_reg_C"/>
    <property type="match status" value="1"/>
</dbReference>
<evidence type="ECO:0000259" key="5">
    <source>
        <dbReference type="PROSITE" id="PS51755"/>
    </source>
</evidence>
<feature type="DNA-binding region" description="OmpR/PhoB-type" evidence="3">
    <location>
        <begin position="126"/>
        <end position="220"/>
    </location>
</feature>
<dbReference type="Pfam" id="PF00486">
    <property type="entry name" value="Trans_reg_C"/>
    <property type="match status" value="1"/>
</dbReference>
<dbReference type="Gene3D" id="3.40.50.2300">
    <property type="match status" value="1"/>
</dbReference>
<evidence type="ECO:0000256" key="1">
    <source>
        <dbReference type="ARBA" id="ARBA00023125"/>
    </source>
</evidence>
<dbReference type="GO" id="GO:0005829">
    <property type="term" value="C:cytosol"/>
    <property type="evidence" value="ECO:0007669"/>
    <property type="project" value="TreeGrafter"/>
</dbReference>
<dbReference type="InterPro" id="IPR039420">
    <property type="entry name" value="WalR-like"/>
</dbReference>
<feature type="domain" description="OmpR/PhoB-type" evidence="5">
    <location>
        <begin position="126"/>
        <end position="220"/>
    </location>
</feature>
<keyword evidence="1 3" id="KW-0238">DNA-binding</keyword>
<dbReference type="CDD" id="cd00383">
    <property type="entry name" value="trans_reg_C"/>
    <property type="match status" value="1"/>
</dbReference>
<gene>
    <name evidence="6" type="ORF">GHK45_16055</name>
</gene>
<evidence type="ECO:0000259" key="4">
    <source>
        <dbReference type="PROSITE" id="PS50110"/>
    </source>
</evidence>
<dbReference type="GO" id="GO:0000156">
    <property type="term" value="F:phosphorelay response regulator activity"/>
    <property type="evidence" value="ECO:0007669"/>
    <property type="project" value="TreeGrafter"/>
</dbReference>
<reference evidence="6" key="1">
    <citation type="journal article" date="2013" name="Genome Biol.">
        <title>Comparative genomics of the core and accessory genomes of 48 Sinorhizobium strains comprising five genospecies.</title>
        <authorList>
            <person name="Sugawara M."/>
            <person name="Epstein B."/>
            <person name="Badgley B.D."/>
            <person name="Unno T."/>
            <person name="Xu L."/>
            <person name="Reese J."/>
            <person name="Gyaneshwar P."/>
            <person name="Denny R."/>
            <person name="Mudge J."/>
            <person name="Bharti A.K."/>
            <person name="Farmer A.D."/>
            <person name="May G.D."/>
            <person name="Woodward J.E."/>
            <person name="Medigue C."/>
            <person name="Vallenet D."/>
            <person name="Lajus A."/>
            <person name="Rouy Z."/>
            <person name="Martinez-Vaz B."/>
            <person name="Tiffin P."/>
            <person name="Young N.D."/>
            <person name="Sadowsky M.J."/>
        </authorList>
    </citation>
    <scope>NUCLEOTIDE SEQUENCE</scope>
    <source>
        <strain evidence="6">M30</strain>
    </source>
</reference>
<dbReference type="PROSITE" id="PS51755">
    <property type="entry name" value="OMPR_PHOB"/>
    <property type="match status" value="1"/>
</dbReference>
<dbReference type="SUPFAM" id="SSF52172">
    <property type="entry name" value="CheY-like"/>
    <property type="match status" value="1"/>
</dbReference>
<dbReference type="RefSeq" id="WP_127663019.1">
    <property type="nucleotide sequence ID" value="NZ_RPJR01000115.1"/>
</dbReference>
<dbReference type="Pfam" id="PF00072">
    <property type="entry name" value="Response_reg"/>
    <property type="match status" value="1"/>
</dbReference>
<dbReference type="PANTHER" id="PTHR48111">
    <property type="entry name" value="REGULATOR OF RPOS"/>
    <property type="match status" value="1"/>
</dbReference>
<dbReference type="InterPro" id="IPR001867">
    <property type="entry name" value="OmpR/PhoB-type_DNA-bd"/>
</dbReference>
<proteinExistence type="predicted"/>
<dbReference type="Gene3D" id="6.10.250.690">
    <property type="match status" value="1"/>
</dbReference>
<dbReference type="PANTHER" id="PTHR48111:SF36">
    <property type="entry name" value="TRANSCRIPTIONAL REGULATORY PROTEIN CUTR"/>
    <property type="match status" value="1"/>
</dbReference>
<dbReference type="InterPro" id="IPR001789">
    <property type="entry name" value="Sig_transdc_resp-reg_receiver"/>
</dbReference>
<keyword evidence="2" id="KW-0597">Phosphoprotein</keyword>
<sequence>MRTLLIEDDRPLGSATREQLVVDGHAVDWAKDLDEARHYASVADYEIILIDVLLPDGNGIDYLREISKRAVSRLVMIMIMTCRDQTSQKVEALDAGADDYMVKPFDLDELSARIRAVARRRGGYMPPICTLGPLSINVAEKHLERDGQRVNLTQREWAVFKYLFHRLGNIVSKSDIEETLYCFGSEIESNTVEVYISRLRKKIGRGLILTERGFGYRLVDTW</sequence>
<dbReference type="InterPro" id="IPR011006">
    <property type="entry name" value="CheY-like_superfamily"/>
</dbReference>
<dbReference type="InterPro" id="IPR016032">
    <property type="entry name" value="Sig_transdc_resp-reg_C-effctor"/>
</dbReference>
<evidence type="ECO:0000256" key="2">
    <source>
        <dbReference type="PROSITE-ProRule" id="PRU00169"/>
    </source>
</evidence>
<feature type="modified residue" description="4-aspartylphosphate" evidence="2">
    <location>
        <position position="51"/>
    </location>
</feature>
<dbReference type="AlphaFoldDB" id="A0A6A7ZQK8"/>
<name>A0A6A7ZQK8_RHIML</name>
<dbReference type="GO" id="GO:0006355">
    <property type="term" value="P:regulation of DNA-templated transcription"/>
    <property type="evidence" value="ECO:0007669"/>
    <property type="project" value="InterPro"/>
</dbReference>
<accession>A0A6A7ZQK8</accession>
<comment type="caution">
    <text evidence="6">The sequence shown here is derived from an EMBL/GenBank/DDBJ whole genome shotgun (WGS) entry which is preliminary data.</text>
</comment>
<feature type="domain" description="Response regulatory" evidence="4">
    <location>
        <begin position="2"/>
        <end position="118"/>
    </location>
</feature>
<protein>
    <submittedName>
        <fullName evidence="6">Response regulator</fullName>
    </submittedName>
</protein>
<dbReference type="SUPFAM" id="SSF46894">
    <property type="entry name" value="C-terminal effector domain of the bipartite response regulators"/>
    <property type="match status" value="1"/>
</dbReference>
<evidence type="ECO:0000256" key="3">
    <source>
        <dbReference type="PROSITE-ProRule" id="PRU01091"/>
    </source>
</evidence>
<dbReference type="SMART" id="SM00448">
    <property type="entry name" value="REC"/>
    <property type="match status" value="1"/>
</dbReference>
<organism evidence="6">
    <name type="scientific">Rhizobium meliloti</name>
    <name type="common">Ensifer meliloti</name>
    <name type="synonym">Sinorhizobium meliloti</name>
    <dbReference type="NCBI Taxonomy" id="382"/>
    <lineage>
        <taxon>Bacteria</taxon>
        <taxon>Pseudomonadati</taxon>
        <taxon>Pseudomonadota</taxon>
        <taxon>Alphaproteobacteria</taxon>
        <taxon>Hyphomicrobiales</taxon>
        <taxon>Rhizobiaceae</taxon>
        <taxon>Sinorhizobium/Ensifer group</taxon>
        <taxon>Sinorhizobium</taxon>
    </lineage>
</organism>
<dbReference type="EMBL" id="WISP01000120">
    <property type="protein sequence ID" value="MQW05233.1"/>
    <property type="molecule type" value="Genomic_DNA"/>
</dbReference>
<dbReference type="Gene3D" id="1.10.10.10">
    <property type="entry name" value="Winged helix-like DNA-binding domain superfamily/Winged helix DNA-binding domain"/>
    <property type="match status" value="1"/>
</dbReference>